<gene>
    <name evidence="1" type="ORF">CLUMA_CG001990</name>
</gene>
<dbReference type="Proteomes" id="UP000183832">
    <property type="component" value="Unassembled WGS sequence"/>
</dbReference>
<dbReference type="AlphaFoldDB" id="A0A1J1HPS0"/>
<organism evidence="1 2">
    <name type="scientific">Clunio marinus</name>
    <dbReference type="NCBI Taxonomy" id="568069"/>
    <lineage>
        <taxon>Eukaryota</taxon>
        <taxon>Metazoa</taxon>
        <taxon>Ecdysozoa</taxon>
        <taxon>Arthropoda</taxon>
        <taxon>Hexapoda</taxon>
        <taxon>Insecta</taxon>
        <taxon>Pterygota</taxon>
        <taxon>Neoptera</taxon>
        <taxon>Endopterygota</taxon>
        <taxon>Diptera</taxon>
        <taxon>Nematocera</taxon>
        <taxon>Chironomoidea</taxon>
        <taxon>Chironomidae</taxon>
        <taxon>Clunio</taxon>
    </lineage>
</organism>
<protein>
    <submittedName>
        <fullName evidence="1">CLUMA_CG001990, isoform A</fullName>
    </submittedName>
</protein>
<keyword evidence="2" id="KW-1185">Reference proteome</keyword>
<accession>A0A1J1HPS0</accession>
<dbReference type="EMBL" id="CVRI01000006">
    <property type="protein sequence ID" value="CRK88209.1"/>
    <property type="molecule type" value="Genomic_DNA"/>
</dbReference>
<evidence type="ECO:0000313" key="1">
    <source>
        <dbReference type="EMBL" id="CRK88209.1"/>
    </source>
</evidence>
<name>A0A1J1HPS0_9DIPT</name>
<evidence type="ECO:0000313" key="2">
    <source>
        <dbReference type="Proteomes" id="UP000183832"/>
    </source>
</evidence>
<proteinExistence type="predicted"/>
<sequence length="205" mass="24407">MKNFNLLENNSDYVDASSEFMKTFCKEFANAENETNLTHNSLNFFENNVEQHNDIQWITELVDLLDIFWEVTILFIIVSCIVFKDIWQIAGLKKLHSELKMKGNQLIETNRKMIEIYTNFQLHEYQIDDLKVIPRIYLKFLKSLITKYPFLHKIDEIFVNMQTGELFFNINEVQTKTLTKNNGKAKRSCHINSEAFDYLKNFNFH</sequence>
<reference evidence="1 2" key="1">
    <citation type="submission" date="2015-04" db="EMBL/GenBank/DDBJ databases">
        <authorList>
            <person name="Syromyatnikov M.Y."/>
            <person name="Popov V.N."/>
        </authorList>
    </citation>
    <scope>NUCLEOTIDE SEQUENCE [LARGE SCALE GENOMIC DNA]</scope>
</reference>